<dbReference type="Proteomes" id="UP000431684">
    <property type="component" value="Unassembled WGS sequence"/>
</dbReference>
<comment type="caution">
    <text evidence="2">The sequence shown here is derived from an EMBL/GenBank/DDBJ whole genome shotgun (WGS) entry which is preliminary data.</text>
</comment>
<dbReference type="AlphaFoldDB" id="A0A6I3XFP4"/>
<feature type="signal peptide" evidence="1">
    <location>
        <begin position="1"/>
        <end position="24"/>
    </location>
</feature>
<protein>
    <recommendedName>
        <fullName evidence="4">Aspartyl protease</fullName>
    </recommendedName>
</protein>
<evidence type="ECO:0000313" key="3">
    <source>
        <dbReference type="Proteomes" id="UP000431684"/>
    </source>
</evidence>
<gene>
    <name evidence="2" type="ORF">GJV26_08105</name>
</gene>
<evidence type="ECO:0008006" key="4">
    <source>
        <dbReference type="Google" id="ProtNLM"/>
    </source>
</evidence>
<dbReference type="OrthoDB" id="8771808at2"/>
<dbReference type="RefSeq" id="WP_155708379.1">
    <property type="nucleotide sequence ID" value="NZ_BMWU01000007.1"/>
</dbReference>
<keyword evidence="1" id="KW-0732">Signal</keyword>
<proteinExistence type="predicted"/>
<sequence>MRTPLLELTLALLLAAPLPGLAGAARWHEFDYYKGNVLGSVHGEGEERLALLLRASVNGTSCWLQLDTGAPAAVHWHTLRPDGTAPAPVTVTVRIGDVEKTLAADAANLAPLRQPSCGVIGTAGNAFFEHGTLALDFRDGRLAFAPGSALRDVAAAQPMLYLRSGGPGGHPLLPATLPDGRSGHLLFDTGAARFGLAAIDAQGWRQLAGDRPLLRTFGAGNVTDRSPLACRDAAYPESIVVGAYTIAPGMVSFCEGRPFQLAQPLLGILGVKSVGARQVTLDYVAQRWLLGEPGRSLDTR</sequence>
<name>A0A6I3XFP4_9BURK</name>
<evidence type="ECO:0000256" key="1">
    <source>
        <dbReference type="SAM" id="SignalP"/>
    </source>
</evidence>
<dbReference type="EMBL" id="WNWM01000002">
    <property type="protein sequence ID" value="MUI12431.1"/>
    <property type="molecule type" value="Genomic_DNA"/>
</dbReference>
<accession>A0A6I3XFP4</accession>
<feature type="chain" id="PRO_5026021295" description="Aspartyl protease" evidence="1">
    <location>
        <begin position="25"/>
        <end position="300"/>
    </location>
</feature>
<organism evidence="2 3">
    <name type="scientific">Pseudoduganella dura</name>
    <dbReference type="NCBI Taxonomy" id="321982"/>
    <lineage>
        <taxon>Bacteria</taxon>
        <taxon>Pseudomonadati</taxon>
        <taxon>Pseudomonadota</taxon>
        <taxon>Betaproteobacteria</taxon>
        <taxon>Burkholderiales</taxon>
        <taxon>Oxalobacteraceae</taxon>
        <taxon>Telluria group</taxon>
        <taxon>Pseudoduganella</taxon>
    </lineage>
</organism>
<reference evidence="2 3" key="1">
    <citation type="submission" date="2019-11" db="EMBL/GenBank/DDBJ databases">
        <title>Draft Genome Sequences of Six Type Strains of the Genus Massilia.</title>
        <authorList>
            <person name="Miess H."/>
            <person name="Frediansyah A."/>
            <person name="Goeker M."/>
            <person name="Gross H."/>
        </authorList>
    </citation>
    <scope>NUCLEOTIDE SEQUENCE [LARGE SCALE GENOMIC DNA]</scope>
    <source>
        <strain evidence="2 3">DSM 17513</strain>
    </source>
</reference>
<evidence type="ECO:0000313" key="2">
    <source>
        <dbReference type="EMBL" id="MUI12431.1"/>
    </source>
</evidence>
<keyword evidence="3" id="KW-1185">Reference proteome</keyword>